<proteinExistence type="predicted"/>
<feature type="compositionally biased region" description="Acidic residues" evidence="1">
    <location>
        <begin position="683"/>
        <end position="697"/>
    </location>
</feature>
<name>A0A1H1FE51_9PSED</name>
<comment type="caution">
    <text evidence="3">The sequence shown here is derived from an EMBL/GenBank/DDBJ whole genome shotgun (WGS) entry which is preliminary data.</text>
</comment>
<evidence type="ECO:0000313" key="2">
    <source>
        <dbReference type="EMBL" id="SDQ99128.1"/>
    </source>
</evidence>
<protein>
    <submittedName>
        <fullName evidence="3">Integrase</fullName>
    </submittedName>
</protein>
<dbReference type="GeneID" id="46430041"/>
<accession>A0A1H1FE51</accession>
<dbReference type="Proteomes" id="UP000317267">
    <property type="component" value="Unassembled WGS sequence"/>
</dbReference>
<keyword evidence="4" id="KW-1185">Reference proteome</keyword>
<dbReference type="EMBL" id="FNKM01000002">
    <property type="protein sequence ID" value="SDQ99128.1"/>
    <property type="molecule type" value="Genomic_DNA"/>
</dbReference>
<sequence length="697" mass="78016">MDDRVILFKPRAEQAAEDNLRDFVTLARESLTAFGSELVFEADSWDVTNFVRLKRRNSCSSMRFHGFPSGRGQKDSCCLPQPYKDFAKAYCRYDYSLCAYTTVSSRLAALRSLAVALEETESCVTPIKASLGHFNRACAILNERYQASAAFFAGAELKRISQFLVEHQLCTLPLQWQNPLRAPANFVRSVGPEFDASRRARLPSSASLEAIAEIFRTAEKPGDIFTSSVCALLASAPSRINEVMSISNQCEVEEFDPKANQQLYGLRWRPSKGGKAQVKWVVQSMASVAREAVSKLRTISTPAREVARWYEQHPDAMYLPTELEALRGRSLISSEQVGAIVFLAPPPNGNQTAQGAGWCRKQGIFEHIPYDPQQRHAPRFLFADVERVILSMLPANFPLADQKNNLKYSEALCLTRLNELTELWGTYRGVIVLPDTAYTQKQLGSTRTFLNIFERFGYRELDGSPMSITTHQFRHFLNTVAQMGGLSQLDIAKWSGRAKLGQNKCYDHQSDRDVLALARSALGDPEKSAGHVAGIPPSSLISRDQFATLKIMTAHTTDLGYCLHDFSMLPCQLHRDCPNCDEHVCIKGDVVREQAIRQYRQETQALLAKALEALGEEEFGANRWVEHQTLTLKRLDELCAIFEDSSVAANAIIQPRGIVPASRLEQLLTHHKILNKRNLPGPDTEDPDVPCIEAEDL</sequence>
<dbReference type="EMBL" id="VFES01000045">
    <property type="protein sequence ID" value="TWR51956.1"/>
    <property type="molecule type" value="Genomic_DNA"/>
</dbReference>
<dbReference type="OrthoDB" id="6725579at2"/>
<gene>
    <name evidence="3" type="ORF">FIV39_32670</name>
    <name evidence="2" type="ORF">SAMN04490186_2800</name>
</gene>
<evidence type="ECO:0000313" key="3">
    <source>
        <dbReference type="EMBL" id="TWR51956.1"/>
    </source>
</evidence>
<evidence type="ECO:0000313" key="5">
    <source>
        <dbReference type="Proteomes" id="UP000317267"/>
    </source>
</evidence>
<evidence type="ECO:0000256" key="1">
    <source>
        <dbReference type="SAM" id="MobiDB-lite"/>
    </source>
</evidence>
<dbReference type="Proteomes" id="UP000198740">
    <property type="component" value="Unassembled WGS sequence"/>
</dbReference>
<feature type="region of interest" description="Disordered" evidence="1">
    <location>
        <begin position="678"/>
        <end position="697"/>
    </location>
</feature>
<evidence type="ECO:0000313" key="4">
    <source>
        <dbReference type="Proteomes" id="UP000198740"/>
    </source>
</evidence>
<dbReference type="AlphaFoldDB" id="A0A1H1FE51"/>
<reference evidence="2 4" key="1">
    <citation type="submission" date="2016-10" db="EMBL/GenBank/DDBJ databases">
        <authorList>
            <person name="Varghese N."/>
            <person name="Submissions S."/>
        </authorList>
    </citation>
    <scope>NUCLEOTIDE SEQUENCE [LARGE SCALE GENOMIC DNA]</scope>
    <source>
        <strain evidence="2 4">BS2976</strain>
    </source>
</reference>
<dbReference type="RefSeq" id="WP_050593416.1">
    <property type="nucleotide sequence ID" value="NZ_FNKM01000002.1"/>
</dbReference>
<organism evidence="3 5">
    <name type="scientific">Pseudomonas grimontii</name>
    <dbReference type="NCBI Taxonomy" id="129847"/>
    <lineage>
        <taxon>Bacteria</taxon>
        <taxon>Pseudomonadati</taxon>
        <taxon>Pseudomonadota</taxon>
        <taxon>Gammaproteobacteria</taxon>
        <taxon>Pseudomonadales</taxon>
        <taxon>Pseudomonadaceae</taxon>
        <taxon>Pseudomonas</taxon>
    </lineage>
</organism>
<reference evidence="3 5" key="2">
    <citation type="submission" date="2019-06" db="EMBL/GenBank/DDBJ databases">
        <title>Pseudomonas bimorpha sp. nov. isolated from bovine raw milk and skim milk concentrate.</title>
        <authorList>
            <person name="Hofmann K."/>
            <person name="Huptas C."/>
            <person name="Doll E."/>
            <person name="Scherer S."/>
            <person name="Wenning M."/>
        </authorList>
    </citation>
    <scope>NUCLEOTIDE SEQUENCE [LARGE SCALE GENOMIC DNA]</scope>
    <source>
        <strain evidence="3 5">DSM 17515</strain>
    </source>
</reference>